<gene>
    <name evidence="1" type="ORF">CLIB1444_04S10242</name>
</gene>
<evidence type="ECO:0000313" key="2">
    <source>
        <dbReference type="Proteomes" id="UP001152531"/>
    </source>
</evidence>
<sequence>MTDHLDVEELSTSPSNSSSNSSFVPIDKQVVFDAVQVIDESKTFNDRIIQYIEKTSPIGSIGNNYHIVSVFGSQSTGKSTLLNNLFNTNFDVMDENRRQQTTKGIWLAYSPMINSSKPSIKDKKAENIFVMDVEGTDGRERGEDQDFERKSALFAISTSEILIINIWEHQIGLYQGANMGLLKTVFEVNLSLFGKTKLSGNDDHKVLLLFVIRDYVGVTPIENLAATIKQDLKKMWDDLNKPSELSDLKFDQFFDLKFHTLSHKILQLEKFQGDVRLLGDKFVNPDDSEYLWKPNYHHNIPIDGWTMYASNCWEQIDSNKDLDLPTQQILVAKFKCDEILNNLFLEFTAKYNELLLSKAGEDTDYKEIGLLMKDLKDDYLDQFEISASKYNSSVFQSKQKVFQDKILDKYQELFNVHSKRIINTILKQFKDKMAEKSDEKFVDRVDILTKSSKKQLSDNLTMISLDEIKFDTHESDLHNEINEIVAKQQVMELNGIVSKLVKKLSSQLNKLIVFEINDIGETTWDSILSGFKKIIDNLLSAYYDETTKTYNFNLGIDETTTSASIDQFKFKAWVKFYQLIQKNLSKDSILNILKDRFDEKFRYDENGIPKLYNNEMELDKNFNNARLFALKVIPQLCMIKLSDSTEIIPDYDIFDKDLVQKYDENYNFDDEEDEDSNKFSHIISEEQKTDILNKFKKEIDAKYIETKRSIIQHVTSIPYYIYIIIVVLGWNEFLAVIRSPIFFTLVLLFGGVGYAMYQLNLIKPAMVVGQRMLDETIVITKQKLKEFLIDDHDLHQRNFDKMKETENIELDDLSESKD</sequence>
<keyword evidence="2" id="KW-1185">Reference proteome</keyword>
<protein>
    <submittedName>
        <fullName evidence="1">Protein Sey1p</fullName>
    </submittedName>
</protein>
<comment type="caution">
    <text evidence="1">The sequence shown here is derived from an EMBL/GenBank/DDBJ whole genome shotgun (WGS) entry which is preliminary data.</text>
</comment>
<reference evidence="1" key="1">
    <citation type="submission" date="2022-06" db="EMBL/GenBank/DDBJ databases">
        <authorList>
            <person name="Legras J.-L."/>
            <person name="Devillers H."/>
            <person name="Grondin C."/>
        </authorList>
    </citation>
    <scope>NUCLEOTIDE SEQUENCE</scope>
    <source>
        <strain evidence="1">CLIB 1444</strain>
    </source>
</reference>
<evidence type="ECO:0000313" key="1">
    <source>
        <dbReference type="EMBL" id="CAH6720890.1"/>
    </source>
</evidence>
<accession>A0ACA9Y786</accession>
<organism evidence="1 2">
    <name type="scientific">[Candida] jaroonii</name>
    <dbReference type="NCBI Taxonomy" id="467808"/>
    <lineage>
        <taxon>Eukaryota</taxon>
        <taxon>Fungi</taxon>
        <taxon>Dikarya</taxon>
        <taxon>Ascomycota</taxon>
        <taxon>Saccharomycotina</taxon>
        <taxon>Pichiomycetes</taxon>
        <taxon>Debaryomycetaceae</taxon>
        <taxon>Yamadazyma</taxon>
    </lineage>
</organism>
<proteinExistence type="predicted"/>
<name>A0ACA9Y786_9ASCO</name>
<dbReference type="EMBL" id="CALSDN010000004">
    <property type="protein sequence ID" value="CAH6720890.1"/>
    <property type="molecule type" value="Genomic_DNA"/>
</dbReference>
<dbReference type="Proteomes" id="UP001152531">
    <property type="component" value="Unassembled WGS sequence"/>
</dbReference>